<evidence type="ECO:0000256" key="3">
    <source>
        <dbReference type="SAM" id="Coils"/>
    </source>
</evidence>
<evidence type="ECO:0000256" key="2">
    <source>
        <dbReference type="ARBA" id="ARBA00023054"/>
    </source>
</evidence>
<keyword evidence="5" id="KW-0812">Transmembrane</keyword>
<evidence type="ECO:0000313" key="7">
    <source>
        <dbReference type="EMBL" id="HIV39889.1"/>
    </source>
</evidence>
<evidence type="ECO:0000313" key="8">
    <source>
        <dbReference type="Proteomes" id="UP000886814"/>
    </source>
</evidence>
<feature type="transmembrane region" description="Helical" evidence="5">
    <location>
        <begin position="7"/>
        <end position="26"/>
    </location>
</feature>
<accession>A0A9D1PER2</accession>
<dbReference type="GO" id="GO:0030313">
    <property type="term" value="C:cell envelope"/>
    <property type="evidence" value="ECO:0007669"/>
    <property type="project" value="UniProtKB-SubCell"/>
</dbReference>
<reference evidence="7" key="1">
    <citation type="journal article" date="2021" name="PeerJ">
        <title>Extensive microbial diversity within the chicken gut microbiome revealed by metagenomics and culture.</title>
        <authorList>
            <person name="Gilroy R."/>
            <person name="Ravi A."/>
            <person name="Getino M."/>
            <person name="Pursley I."/>
            <person name="Horton D.L."/>
            <person name="Alikhan N.F."/>
            <person name="Baker D."/>
            <person name="Gharbi K."/>
            <person name="Hall N."/>
            <person name="Watson M."/>
            <person name="Adriaenssens E.M."/>
            <person name="Foster-Nyarko E."/>
            <person name="Jarju S."/>
            <person name="Secka A."/>
            <person name="Antonio M."/>
            <person name="Oren A."/>
            <person name="Chaudhuri R.R."/>
            <person name="La Ragione R."/>
            <person name="Hildebrand F."/>
            <person name="Pallen M.J."/>
        </authorList>
    </citation>
    <scope>NUCLEOTIDE SEQUENCE</scope>
    <source>
        <strain evidence="7">CHK195-9823</strain>
    </source>
</reference>
<organism evidence="7 8">
    <name type="scientific">Candidatus Blautia stercorigallinarum</name>
    <dbReference type="NCBI Taxonomy" id="2838501"/>
    <lineage>
        <taxon>Bacteria</taxon>
        <taxon>Bacillati</taxon>
        <taxon>Bacillota</taxon>
        <taxon>Clostridia</taxon>
        <taxon>Lachnospirales</taxon>
        <taxon>Lachnospiraceae</taxon>
        <taxon>Blautia</taxon>
    </lineage>
</organism>
<dbReference type="AlphaFoldDB" id="A0A9D1PER2"/>
<feature type="domain" description="YknX-like barrel-sandwich hybrid" evidence="6">
    <location>
        <begin position="70"/>
        <end position="537"/>
    </location>
</feature>
<name>A0A9D1PER2_9FIRM</name>
<comment type="caution">
    <text evidence="7">The sequence shown here is derived from an EMBL/GenBank/DDBJ whole genome shotgun (WGS) entry which is preliminary data.</text>
</comment>
<reference evidence="7" key="2">
    <citation type="submission" date="2021-04" db="EMBL/GenBank/DDBJ databases">
        <authorList>
            <person name="Gilroy R."/>
        </authorList>
    </citation>
    <scope>NUCLEOTIDE SEQUENCE</scope>
    <source>
        <strain evidence="7">CHK195-9823</strain>
    </source>
</reference>
<evidence type="ECO:0000259" key="6">
    <source>
        <dbReference type="Pfam" id="PF25984"/>
    </source>
</evidence>
<dbReference type="Proteomes" id="UP000886814">
    <property type="component" value="Unassembled WGS sequence"/>
</dbReference>
<feature type="region of interest" description="Disordered" evidence="4">
    <location>
        <begin position="148"/>
        <end position="315"/>
    </location>
</feature>
<comment type="subcellular location">
    <subcellularLocation>
        <location evidence="1">Cell envelope</location>
    </subcellularLocation>
</comment>
<proteinExistence type="predicted"/>
<keyword evidence="2 3" id="KW-0175">Coiled coil</keyword>
<dbReference type="Gene3D" id="2.40.420.20">
    <property type="match status" value="1"/>
</dbReference>
<keyword evidence="5" id="KW-1133">Transmembrane helix</keyword>
<evidence type="ECO:0000256" key="4">
    <source>
        <dbReference type="SAM" id="MobiDB-lite"/>
    </source>
</evidence>
<dbReference type="InterPro" id="IPR050465">
    <property type="entry name" value="UPF0194_transport"/>
</dbReference>
<dbReference type="PANTHER" id="PTHR32347:SF14">
    <property type="entry name" value="EFFLUX SYSTEM COMPONENT YKNX-RELATED"/>
    <property type="match status" value="1"/>
</dbReference>
<feature type="compositionally biased region" description="Low complexity" evidence="4">
    <location>
        <begin position="149"/>
        <end position="160"/>
    </location>
</feature>
<dbReference type="PANTHER" id="PTHR32347">
    <property type="entry name" value="EFFLUX SYSTEM COMPONENT YKNX-RELATED"/>
    <property type="match status" value="1"/>
</dbReference>
<evidence type="ECO:0000256" key="5">
    <source>
        <dbReference type="SAM" id="Phobius"/>
    </source>
</evidence>
<dbReference type="InterPro" id="IPR058639">
    <property type="entry name" value="BSH_YknX-like"/>
</dbReference>
<protein>
    <recommendedName>
        <fullName evidence="6">YknX-like barrel-sandwich hybrid domain-containing protein</fullName>
    </recommendedName>
</protein>
<feature type="coiled-coil region" evidence="3">
    <location>
        <begin position="102"/>
        <end position="143"/>
    </location>
</feature>
<feature type="coiled-coil region" evidence="3">
    <location>
        <begin position="470"/>
        <end position="511"/>
    </location>
</feature>
<feature type="compositionally biased region" description="Low complexity" evidence="4">
    <location>
        <begin position="224"/>
        <end position="239"/>
    </location>
</feature>
<keyword evidence="5" id="KW-0472">Membrane</keyword>
<dbReference type="EMBL" id="DXIQ01000091">
    <property type="protein sequence ID" value="HIV39889.1"/>
    <property type="molecule type" value="Genomic_DNA"/>
</dbReference>
<gene>
    <name evidence="7" type="ORF">H9747_13005</name>
</gene>
<dbReference type="Pfam" id="PF25984">
    <property type="entry name" value="BSH_YknX"/>
    <property type="match status" value="1"/>
</dbReference>
<feature type="compositionally biased region" description="Acidic residues" evidence="4">
    <location>
        <begin position="188"/>
        <end position="200"/>
    </location>
</feature>
<evidence type="ECO:0000256" key="1">
    <source>
        <dbReference type="ARBA" id="ARBA00004196"/>
    </source>
</evidence>
<sequence>MKIKKKTIVITAASIGVLGIGAWYLGQNLRSSQVDVYPVSDLSQSIWQSGASLDGTIASQVSQEVHLQEKQIVSAVHVQEGQEVKKGDPLLSYDMTLVNIDLEMEKLTRQQLEVKKKGLEQELEKLKKDKAQAVSRTEEYQVEFLGSIQDTDPTAAQTAAEQGLEQPAGESGEGELPADQENLFQEDGAGETDGVSDQEDPSGSGDITGSGETPDSEEPPEPESPVIPSEPESPVIPSEPLNPETPTDPEGTLAPETSTDPGESLDPEIPADPGESLDPETPADPGEALGPENPADPESPQQPGEETSEIPRPSGVYQRLYKDISLDQGEHTEDQGVFENAVAFMGTGTREDPYRFLCTKNVLIQGAFLNWAGGFDDTGARSQTPVYCLLEVRAEDKEDGVSLAAMLLDGNTIAEPVQPEIWYRTYLGYDQWDILPPPEEEIPEDEEWMDIPEDFIEFIPEEDIIQGYSKEELEKAISEKQKEISDAELDIKEADLKIKKTEQQLEGEVVKSTLDGTVKKVGDPAKGEVDGEPFIEVESAAGAYIQGMVGEYQLDSVKPGQIVTGMAYESQMGFQAEITEVSPYPQEGYSSGMQEQSYYPFTAVIQDGEGFKANEMVSMDLPAEGGEITGIFISREYIRTQNGEEFVYKEGEDQRLKKQKVTTGRTFYGSTVEIKEGITLEDKLAFPYGKNVREGAGVREASIEELYSMY</sequence>